<evidence type="ECO:0000256" key="10">
    <source>
        <dbReference type="SAM" id="MobiDB-lite"/>
    </source>
</evidence>
<dbReference type="FunFam" id="3.40.50.150:FF:000372">
    <property type="entry name" value="tRNA (guanine-N(7)-)-methyltransferase"/>
    <property type="match status" value="1"/>
</dbReference>
<comment type="function">
    <text evidence="9">Catalyzes the formation of N(7)-methylguanine at position 46 (m7G46) in tRNA.</text>
</comment>
<dbReference type="PROSITE" id="PS51625">
    <property type="entry name" value="SAM_MT_TRMB"/>
    <property type="match status" value="1"/>
</dbReference>
<comment type="similarity">
    <text evidence="9">Belongs to the class I-like SAM-binding methyltransferase superfamily. TrmB family.</text>
</comment>
<evidence type="ECO:0000313" key="12">
    <source>
        <dbReference type="Proteomes" id="UP000001542"/>
    </source>
</evidence>
<feature type="active site" evidence="9">
    <location>
        <position position="144"/>
    </location>
</feature>
<accession>A2ESN8</accession>
<keyword evidence="3 9" id="KW-0489">Methyltransferase</keyword>
<dbReference type="EMBL" id="DS113478">
    <property type="protein sequence ID" value="EAY04347.1"/>
    <property type="molecule type" value="Genomic_DNA"/>
</dbReference>
<keyword evidence="7 9" id="KW-0694">RNA-binding</keyword>
<dbReference type="Proteomes" id="UP000001542">
    <property type="component" value="Unassembled WGS sequence"/>
</dbReference>
<dbReference type="PANTHER" id="PTHR23417">
    <property type="entry name" value="3-DEOXY-D-MANNO-OCTULOSONIC-ACID TRANSFERASE/TRNA GUANINE-N 7 - -METHYLTRANSFERASE"/>
    <property type="match status" value="1"/>
</dbReference>
<keyword evidence="2 9" id="KW-0820">tRNA-binding</keyword>
<dbReference type="RefSeq" id="XP_001316570.1">
    <property type="nucleotide sequence ID" value="XM_001316535.1"/>
</dbReference>
<proteinExistence type="inferred from homology"/>
<comment type="pathway">
    <text evidence="9">tRNA modification; N(7)-methylguanine-tRNA biosynthesis.</text>
</comment>
<comment type="subcellular location">
    <subcellularLocation>
        <location evidence="9">Nucleus</location>
    </subcellularLocation>
</comment>
<sequence>MTENEAKIPNLPKKGDYRQRAHSNPLSDRNIPYPLNPDVIDWSELYPILKSNPDSIPDHYPTMLDIGCGYGGMTFALSTEFPQNLIFALEIRSQVTTYVEKKIQAYHAQGLALNIQVQWANTMRTLMRYLRAHTIEKIFILFPDPHFKKKKAKWRIISEQLLDEYAYIMKGGARFYLVTDVRQYFEYAVPILEAHPLFKRVTDIDSDKCVNLAKTSTEESNKVTENGGQKFACVFERIPL</sequence>
<keyword evidence="5 9" id="KW-0949">S-adenosyl-L-methionine</keyword>
<dbReference type="UniPathway" id="UPA00989"/>
<dbReference type="OrthoDB" id="47276at2759"/>
<reference evidence="11" key="2">
    <citation type="journal article" date="2007" name="Science">
        <title>Draft genome sequence of the sexually transmitted pathogen Trichomonas vaginalis.</title>
        <authorList>
            <person name="Carlton J.M."/>
            <person name="Hirt R.P."/>
            <person name="Silva J.C."/>
            <person name="Delcher A.L."/>
            <person name="Schatz M."/>
            <person name="Zhao Q."/>
            <person name="Wortman J.R."/>
            <person name="Bidwell S.L."/>
            <person name="Alsmark U.C.M."/>
            <person name="Besteiro S."/>
            <person name="Sicheritz-Ponten T."/>
            <person name="Noel C.J."/>
            <person name="Dacks J.B."/>
            <person name="Foster P.G."/>
            <person name="Simillion C."/>
            <person name="Van de Peer Y."/>
            <person name="Miranda-Saavedra D."/>
            <person name="Barton G.J."/>
            <person name="Westrop G.D."/>
            <person name="Mueller S."/>
            <person name="Dessi D."/>
            <person name="Fiori P.L."/>
            <person name="Ren Q."/>
            <person name="Paulsen I."/>
            <person name="Zhang H."/>
            <person name="Bastida-Corcuera F.D."/>
            <person name="Simoes-Barbosa A."/>
            <person name="Brown M.T."/>
            <person name="Hayes R.D."/>
            <person name="Mukherjee M."/>
            <person name="Okumura C.Y."/>
            <person name="Schneider R."/>
            <person name="Smith A.J."/>
            <person name="Vanacova S."/>
            <person name="Villalvazo M."/>
            <person name="Haas B.J."/>
            <person name="Pertea M."/>
            <person name="Feldblyum T.V."/>
            <person name="Utterback T.R."/>
            <person name="Shu C.L."/>
            <person name="Osoegawa K."/>
            <person name="de Jong P.J."/>
            <person name="Hrdy I."/>
            <person name="Horvathova L."/>
            <person name="Zubacova Z."/>
            <person name="Dolezal P."/>
            <person name="Malik S.B."/>
            <person name="Logsdon J.M. Jr."/>
            <person name="Henze K."/>
            <person name="Gupta A."/>
            <person name="Wang C.C."/>
            <person name="Dunne R.L."/>
            <person name="Upcroft J.A."/>
            <person name="Upcroft P."/>
            <person name="White O."/>
            <person name="Salzberg S.L."/>
            <person name="Tang P."/>
            <person name="Chiu C.-H."/>
            <person name="Lee Y.-S."/>
            <person name="Embley T.M."/>
            <person name="Coombs G.H."/>
            <person name="Mottram J.C."/>
            <person name="Tachezy J."/>
            <person name="Fraser-Liggett C.M."/>
            <person name="Johnson P.J."/>
        </authorList>
    </citation>
    <scope>NUCLEOTIDE SEQUENCE [LARGE SCALE GENOMIC DNA]</scope>
    <source>
        <strain evidence="11">G3</strain>
    </source>
</reference>
<feature type="binding site" evidence="9">
    <location>
        <begin position="121"/>
        <end position="122"/>
    </location>
    <ligand>
        <name>S-adenosyl-L-methionine</name>
        <dbReference type="ChEBI" id="CHEBI:59789"/>
    </ligand>
</feature>
<dbReference type="InterPro" id="IPR029063">
    <property type="entry name" value="SAM-dependent_MTases_sf"/>
</dbReference>
<dbReference type="KEGG" id="tva:4762202"/>
<dbReference type="GO" id="GO:0000049">
    <property type="term" value="F:tRNA binding"/>
    <property type="evidence" value="ECO:0007669"/>
    <property type="project" value="UniProtKB-UniRule"/>
</dbReference>
<dbReference type="Pfam" id="PF02390">
    <property type="entry name" value="Methyltransf_4"/>
    <property type="match status" value="1"/>
</dbReference>
<reference evidence="11" key="1">
    <citation type="submission" date="2006-10" db="EMBL/GenBank/DDBJ databases">
        <authorList>
            <person name="Amadeo P."/>
            <person name="Zhao Q."/>
            <person name="Wortman J."/>
            <person name="Fraser-Liggett C."/>
            <person name="Carlton J."/>
        </authorList>
    </citation>
    <scope>NUCLEOTIDE SEQUENCE</scope>
    <source>
        <strain evidence="11">G3</strain>
    </source>
</reference>
<name>A2ESN8_TRIV3</name>
<dbReference type="InterPro" id="IPR025763">
    <property type="entry name" value="Trm8_euk"/>
</dbReference>
<keyword evidence="8 9" id="KW-0539">Nucleus</keyword>
<evidence type="ECO:0000256" key="3">
    <source>
        <dbReference type="ARBA" id="ARBA00022603"/>
    </source>
</evidence>
<dbReference type="GO" id="GO:0036265">
    <property type="term" value="P:RNA (guanine-N7)-methylation"/>
    <property type="evidence" value="ECO:0000318"/>
    <property type="project" value="GO_Central"/>
</dbReference>
<dbReference type="GO" id="GO:0043527">
    <property type="term" value="C:tRNA methyltransferase complex"/>
    <property type="evidence" value="ECO:0000318"/>
    <property type="project" value="GO_Central"/>
</dbReference>
<gene>
    <name evidence="11" type="ORF">TVAG_069970</name>
</gene>
<comment type="catalytic activity">
    <reaction evidence="1 9">
        <text>guanosine(46) in tRNA + S-adenosyl-L-methionine = N(7)-methylguanosine(46) in tRNA + S-adenosyl-L-homocysteine</text>
        <dbReference type="Rhea" id="RHEA:42708"/>
        <dbReference type="Rhea" id="RHEA-COMP:10188"/>
        <dbReference type="Rhea" id="RHEA-COMP:10189"/>
        <dbReference type="ChEBI" id="CHEBI:57856"/>
        <dbReference type="ChEBI" id="CHEBI:59789"/>
        <dbReference type="ChEBI" id="CHEBI:74269"/>
        <dbReference type="ChEBI" id="CHEBI:74480"/>
        <dbReference type="EC" id="2.1.1.33"/>
    </reaction>
</comment>
<keyword evidence="12" id="KW-1185">Reference proteome</keyword>
<feature type="region of interest" description="Disordered" evidence="10">
    <location>
        <begin position="1"/>
        <end position="30"/>
    </location>
</feature>
<dbReference type="SUPFAM" id="SSF53335">
    <property type="entry name" value="S-adenosyl-L-methionine-dependent methyltransferases"/>
    <property type="match status" value="1"/>
</dbReference>
<feature type="binding site" evidence="9">
    <location>
        <position position="67"/>
    </location>
    <ligand>
        <name>S-adenosyl-L-methionine</name>
        <dbReference type="ChEBI" id="CHEBI:59789"/>
    </ligand>
</feature>
<evidence type="ECO:0000256" key="4">
    <source>
        <dbReference type="ARBA" id="ARBA00022679"/>
    </source>
</evidence>
<dbReference type="Gene3D" id="3.40.50.150">
    <property type="entry name" value="Vaccinia Virus protein VP39"/>
    <property type="match status" value="1"/>
</dbReference>
<evidence type="ECO:0000256" key="9">
    <source>
        <dbReference type="HAMAP-Rule" id="MF_03055"/>
    </source>
</evidence>
<feature type="binding site" evidence="9">
    <location>
        <position position="141"/>
    </location>
    <ligand>
        <name>S-adenosyl-L-methionine</name>
        <dbReference type="ChEBI" id="CHEBI:59789"/>
    </ligand>
</feature>
<feature type="binding site" evidence="9">
    <location>
        <begin position="217"/>
        <end position="219"/>
    </location>
    <ligand>
        <name>S-adenosyl-L-methionine</name>
        <dbReference type="ChEBI" id="CHEBI:59789"/>
    </ligand>
</feature>
<evidence type="ECO:0000256" key="1">
    <source>
        <dbReference type="ARBA" id="ARBA00000142"/>
    </source>
</evidence>
<evidence type="ECO:0000256" key="7">
    <source>
        <dbReference type="ARBA" id="ARBA00022884"/>
    </source>
</evidence>
<keyword evidence="4 9" id="KW-0808">Transferase</keyword>
<protein>
    <recommendedName>
        <fullName evidence="9">tRNA (guanine-N(7)-)-methyltransferase</fullName>
        <ecNumber evidence="9">2.1.1.33</ecNumber>
    </recommendedName>
    <alternativeName>
        <fullName evidence="9">tRNA (guanine(46)-N(7))-methyltransferase</fullName>
    </alternativeName>
    <alternativeName>
        <fullName evidence="9">tRNA(m7G46)-methyltransferase</fullName>
    </alternativeName>
</protein>
<dbReference type="InParanoid" id="A2ESN8"/>
<dbReference type="PANTHER" id="PTHR23417:SF16">
    <property type="entry name" value="TRNA (GUANINE-N(7)-)-METHYLTRANSFERASE"/>
    <property type="match status" value="1"/>
</dbReference>
<dbReference type="NCBIfam" id="TIGR00091">
    <property type="entry name" value="tRNA (guanosine(46)-N7)-methyltransferase TrmB"/>
    <property type="match status" value="1"/>
</dbReference>
<dbReference type="HAMAP" id="MF_03055">
    <property type="entry name" value="tRNA_methyltr_TrmB_euk"/>
    <property type="match status" value="1"/>
</dbReference>
<dbReference type="SMR" id="A2ESN8"/>
<dbReference type="AlphaFoldDB" id="A2ESN8"/>
<dbReference type="OMA" id="LNVMKFG"/>
<feature type="binding site" evidence="9">
    <location>
        <begin position="90"/>
        <end position="91"/>
    </location>
    <ligand>
        <name>S-adenosyl-L-methionine</name>
        <dbReference type="ChEBI" id="CHEBI:59789"/>
    </ligand>
</feature>
<evidence type="ECO:0000256" key="2">
    <source>
        <dbReference type="ARBA" id="ARBA00022555"/>
    </source>
</evidence>
<evidence type="ECO:0000313" key="11">
    <source>
        <dbReference type="EMBL" id="EAY04347.1"/>
    </source>
</evidence>
<dbReference type="EC" id="2.1.1.33" evidence="9"/>
<dbReference type="VEuPathDB" id="TrichDB:TVAG_069970"/>
<keyword evidence="6 9" id="KW-0819">tRNA processing</keyword>
<organism evidence="11 12">
    <name type="scientific">Trichomonas vaginalis (strain ATCC PRA-98 / G3)</name>
    <dbReference type="NCBI Taxonomy" id="412133"/>
    <lineage>
        <taxon>Eukaryota</taxon>
        <taxon>Metamonada</taxon>
        <taxon>Parabasalia</taxon>
        <taxon>Trichomonadida</taxon>
        <taxon>Trichomonadidae</taxon>
        <taxon>Trichomonas</taxon>
    </lineage>
</organism>
<dbReference type="GO" id="GO:0030488">
    <property type="term" value="P:tRNA methylation"/>
    <property type="evidence" value="ECO:0000318"/>
    <property type="project" value="GO_Central"/>
</dbReference>
<evidence type="ECO:0000256" key="6">
    <source>
        <dbReference type="ARBA" id="ARBA00022694"/>
    </source>
</evidence>
<dbReference type="GO" id="GO:0008176">
    <property type="term" value="F:tRNA (guanine(46)-N7)-methyltransferase activity"/>
    <property type="evidence" value="ECO:0000318"/>
    <property type="project" value="GO_Central"/>
</dbReference>
<evidence type="ECO:0000256" key="8">
    <source>
        <dbReference type="ARBA" id="ARBA00023242"/>
    </source>
</evidence>
<dbReference type="InterPro" id="IPR003358">
    <property type="entry name" value="tRNA_(Gua-N-7)_MeTrfase_Trmb"/>
</dbReference>
<evidence type="ECO:0000256" key="5">
    <source>
        <dbReference type="ARBA" id="ARBA00022691"/>
    </source>
</evidence>
<dbReference type="STRING" id="5722.A2ESN8"/>
<dbReference type="eggNOG" id="KOG3115">
    <property type="taxonomic scope" value="Eukaryota"/>
</dbReference>
<dbReference type="FunCoup" id="A2ESN8">
    <property type="interactions" value="223"/>
</dbReference>
<dbReference type="GO" id="GO:0005634">
    <property type="term" value="C:nucleus"/>
    <property type="evidence" value="ECO:0007669"/>
    <property type="project" value="UniProtKB-SubCell"/>
</dbReference>
<dbReference type="VEuPathDB" id="TrichDB:TVAGG3_0220800"/>